<evidence type="ECO:0000256" key="1">
    <source>
        <dbReference type="SAM" id="SignalP"/>
    </source>
</evidence>
<reference evidence="3 4" key="1">
    <citation type="submission" date="2017-03" db="EMBL/GenBank/DDBJ databases">
        <title>Genomic insights into Mycobacterium simiae human colonization.</title>
        <authorList>
            <person name="Steffani J.L."/>
            <person name="Brunck M.E."/>
            <person name="Cruz E."/>
            <person name="Montiel R."/>
            <person name="Barona F."/>
        </authorList>
    </citation>
    <scope>NUCLEOTIDE SEQUENCE [LARGE SCALE GENOMIC DNA]</scope>
    <source>
        <strain evidence="3 4">MsiGto</strain>
    </source>
</reference>
<dbReference type="AlphaFoldDB" id="A0A1X0XVZ9"/>
<proteinExistence type="predicted"/>
<organism evidence="3 4">
    <name type="scientific">Mycobacterium simiae</name>
    <name type="common">Mycobacterium habana</name>
    <dbReference type="NCBI Taxonomy" id="1784"/>
    <lineage>
        <taxon>Bacteria</taxon>
        <taxon>Bacillati</taxon>
        <taxon>Actinomycetota</taxon>
        <taxon>Actinomycetes</taxon>
        <taxon>Mycobacteriales</taxon>
        <taxon>Mycobacteriaceae</taxon>
        <taxon>Mycobacterium</taxon>
        <taxon>Mycobacterium simiae complex</taxon>
    </lineage>
</organism>
<name>A0A1X0XVZ9_MYCSI</name>
<keyword evidence="4" id="KW-1185">Reference proteome</keyword>
<evidence type="ECO:0000313" key="3">
    <source>
        <dbReference type="EMBL" id="ORJ57057.1"/>
    </source>
</evidence>
<feature type="chain" id="PRO_5039537036" description="PknH-like extracellular domain-containing protein" evidence="1">
    <location>
        <begin position="23"/>
        <end position="214"/>
    </location>
</feature>
<keyword evidence="1" id="KW-0732">Signal</keyword>
<accession>A0A1X0XVZ9</accession>
<dbReference type="InterPro" id="IPR038232">
    <property type="entry name" value="PknH-like_Extracell_sf"/>
</dbReference>
<gene>
    <name evidence="3" type="ORF">B5M45_23745</name>
</gene>
<comment type="caution">
    <text evidence="3">The sequence shown here is derived from an EMBL/GenBank/DDBJ whole genome shotgun (WGS) entry which is preliminary data.</text>
</comment>
<evidence type="ECO:0000259" key="2">
    <source>
        <dbReference type="Pfam" id="PF14032"/>
    </source>
</evidence>
<dbReference type="STRING" id="1784.VC42_22320"/>
<dbReference type="Gene3D" id="3.40.1000.70">
    <property type="entry name" value="PknH-like extracellular domain"/>
    <property type="match status" value="1"/>
</dbReference>
<dbReference type="PROSITE" id="PS51257">
    <property type="entry name" value="PROKAR_LIPOPROTEIN"/>
    <property type="match status" value="1"/>
</dbReference>
<dbReference type="EMBL" id="MZZM01000027">
    <property type="protein sequence ID" value="ORJ57057.1"/>
    <property type="molecule type" value="Genomic_DNA"/>
</dbReference>
<sequence length="214" mass="22217">MWRRARFAGPLLVCGAVALTVACTRVVDGSAVPGDTGGARGVNGVNVDTILLDQSRMRAITGAGEHLSIIPSMDGSAPVDIEALAGTAPAACRFLYAETATFGPDIEEFHKITFQDPPDGALISEGAAAYRDVATAQRAFTALVSTVTDCADGADGRAFVGEWKAGTDSLHLGPGGCGRDYRQLSVALLEVTFCGFPQSVSDIVMTNITANMPH</sequence>
<feature type="signal peptide" evidence="1">
    <location>
        <begin position="1"/>
        <end position="22"/>
    </location>
</feature>
<protein>
    <recommendedName>
        <fullName evidence="2">PknH-like extracellular domain-containing protein</fullName>
    </recommendedName>
</protein>
<dbReference type="Proteomes" id="UP000193040">
    <property type="component" value="Unassembled WGS sequence"/>
</dbReference>
<dbReference type="Pfam" id="PF14032">
    <property type="entry name" value="PknH_C"/>
    <property type="match status" value="1"/>
</dbReference>
<feature type="domain" description="PknH-like extracellular" evidence="2">
    <location>
        <begin position="46"/>
        <end position="198"/>
    </location>
</feature>
<evidence type="ECO:0000313" key="4">
    <source>
        <dbReference type="Proteomes" id="UP000193040"/>
    </source>
</evidence>
<dbReference type="InterPro" id="IPR026954">
    <property type="entry name" value="PknH-like_Extracell"/>
</dbReference>